<evidence type="ECO:0000256" key="4">
    <source>
        <dbReference type="ARBA" id="ARBA00023172"/>
    </source>
</evidence>
<proteinExistence type="inferred from homology"/>
<name>A0ABQ4QLK4_9HYPH</name>
<dbReference type="InterPro" id="IPR002104">
    <property type="entry name" value="Integrase_catalytic"/>
</dbReference>
<dbReference type="EMBL" id="BPQG01000068">
    <property type="protein sequence ID" value="GJD46107.1"/>
    <property type="molecule type" value="Genomic_DNA"/>
</dbReference>
<sequence>MPAFTARSVELLKPDPEKRLELPDSALPGFYLVVQPSGAKSWAVRYRADGKPKKLTLGPYPRLGLGDARERARTALQAVSEGRDPAGEKAADLQEQAAATRLTFGAVAADFVARYAKPRNRSWPETERLLTKADLEPWQARDVRGIGRRDVLDVIDGVVERGAPIHANRLFAALRKMFGWAVERGVLDASPMAALKPPSPEVARDRVLSDVELAAVWKAAAEVGYPFGTVVQLLILTGQRRSEVLDAEWREIDRDGRMWTIPRQRAKNDRAHAVPLSDAALGILDALPRIGKPARFLFTTTGSSPFSGVSKATERLSKLAAKHMPDAVLLEPWRLHDLRRTFASGCARLGVGIHVVEKALNHTSGTFGGIVGVYQLHDFADERRQALDNWASHLMVLLDNPRSTGAMRGMK</sequence>
<evidence type="ECO:0000256" key="1">
    <source>
        <dbReference type="ARBA" id="ARBA00008857"/>
    </source>
</evidence>
<evidence type="ECO:0000313" key="7">
    <source>
        <dbReference type="Proteomes" id="UP001055117"/>
    </source>
</evidence>
<dbReference type="Proteomes" id="UP001055117">
    <property type="component" value="Unassembled WGS sequence"/>
</dbReference>
<dbReference type="InterPro" id="IPR025166">
    <property type="entry name" value="Integrase_DNA_bind_dom"/>
</dbReference>
<dbReference type="CDD" id="cd00801">
    <property type="entry name" value="INT_P4_C"/>
    <property type="match status" value="1"/>
</dbReference>
<evidence type="ECO:0000259" key="5">
    <source>
        <dbReference type="PROSITE" id="PS51898"/>
    </source>
</evidence>
<dbReference type="Gene3D" id="3.30.160.390">
    <property type="entry name" value="Integrase, DNA-binding domain"/>
    <property type="match status" value="1"/>
</dbReference>
<dbReference type="Gene3D" id="1.10.443.10">
    <property type="entry name" value="Intergrase catalytic core"/>
    <property type="match status" value="1"/>
</dbReference>
<keyword evidence="4" id="KW-0233">DNA recombination</keyword>
<dbReference type="PANTHER" id="PTHR30629:SF2">
    <property type="entry name" value="PROPHAGE INTEGRASE INTS-RELATED"/>
    <property type="match status" value="1"/>
</dbReference>
<dbReference type="InterPro" id="IPR011010">
    <property type="entry name" value="DNA_brk_join_enz"/>
</dbReference>
<organism evidence="6 7">
    <name type="scientific">Methylobacterium cerastii</name>
    <dbReference type="NCBI Taxonomy" id="932741"/>
    <lineage>
        <taxon>Bacteria</taxon>
        <taxon>Pseudomonadati</taxon>
        <taxon>Pseudomonadota</taxon>
        <taxon>Alphaproteobacteria</taxon>
        <taxon>Hyphomicrobiales</taxon>
        <taxon>Methylobacteriaceae</taxon>
        <taxon>Methylobacterium</taxon>
    </lineage>
</organism>
<keyword evidence="3" id="KW-0238">DNA-binding</keyword>
<dbReference type="PANTHER" id="PTHR30629">
    <property type="entry name" value="PROPHAGE INTEGRASE"/>
    <property type="match status" value="1"/>
</dbReference>
<dbReference type="InterPro" id="IPR053876">
    <property type="entry name" value="Phage_int_M"/>
</dbReference>
<evidence type="ECO:0000256" key="3">
    <source>
        <dbReference type="ARBA" id="ARBA00023125"/>
    </source>
</evidence>
<dbReference type="Pfam" id="PF00589">
    <property type="entry name" value="Phage_integrase"/>
    <property type="match status" value="1"/>
</dbReference>
<accession>A0ABQ4QLK4</accession>
<evidence type="ECO:0000256" key="2">
    <source>
        <dbReference type="ARBA" id="ARBA00022908"/>
    </source>
</evidence>
<dbReference type="InterPro" id="IPR010998">
    <property type="entry name" value="Integrase_recombinase_N"/>
</dbReference>
<dbReference type="Gene3D" id="1.10.150.130">
    <property type="match status" value="1"/>
</dbReference>
<keyword evidence="7" id="KW-1185">Reference proteome</keyword>
<dbReference type="Pfam" id="PF22022">
    <property type="entry name" value="Phage_int_M"/>
    <property type="match status" value="1"/>
</dbReference>
<gene>
    <name evidence="6" type="primary">intS_1</name>
    <name evidence="6" type="ORF">AFCDBAGC_3987</name>
</gene>
<keyword evidence="2" id="KW-0229">DNA integration</keyword>
<comment type="caution">
    <text evidence="6">The sequence shown here is derived from an EMBL/GenBank/DDBJ whole genome shotgun (WGS) entry which is preliminary data.</text>
</comment>
<feature type="domain" description="Tyr recombinase" evidence="5">
    <location>
        <begin position="203"/>
        <end position="388"/>
    </location>
</feature>
<dbReference type="PROSITE" id="PS51898">
    <property type="entry name" value="TYR_RECOMBINASE"/>
    <property type="match status" value="1"/>
</dbReference>
<dbReference type="RefSeq" id="WP_238272810.1">
    <property type="nucleotide sequence ID" value="NZ_BPQG01000068.1"/>
</dbReference>
<reference evidence="6 7" key="1">
    <citation type="journal article" date="2021" name="Front. Microbiol.">
        <title>Comprehensive Comparative Genomics and Phenotyping of Methylobacterium Species.</title>
        <authorList>
            <person name="Alessa O."/>
            <person name="Ogura Y."/>
            <person name="Fujitani Y."/>
            <person name="Takami H."/>
            <person name="Hayashi T."/>
            <person name="Sahin N."/>
            <person name="Tani A."/>
        </authorList>
    </citation>
    <scope>NUCLEOTIDE SEQUENCE [LARGE SCALE GENOMIC DNA]</scope>
    <source>
        <strain evidence="6 7">DSM 23679</strain>
    </source>
</reference>
<dbReference type="InterPro" id="IPR050808">
    <property type="entry name" value="Phage_Integrase"/>
</dbReference>
<comment type="similarity">
    <text evidence="1">Belongs to the 'phage' integrase family.</text>
</comment>
<evidence type="ECO:0000313" key="6">
    <source>
        <dbReference type="EMBL" id="GJD46107.1"/>
    </source>
</evidence>
<protein>
    <submittedName>
        <fullName evidence="6">Prophage integrase IntS</fullName>
    </submittedName>
</protein>
<dbReference type="Pfam" id="PF13356">
    <property type="entry name" value="Arm-DNA-bind_3"/>
    <property type="match status" value="1"/>
</dbReference>
<dbReference type="SUPFAM" id="SSF56349">
    <property type="entry name" value="DNA breaking-rejoining enzymes"/>
    <property type="match status" value="1"/>
</dbReference>
<dbReference type="InterPro" id="IPR038488">
    <property type="entry name" value="Integrase_DNA-bd_sf"/>
</dbReference>
<dbReference type="InterPro" id="IPR013762">
    <property type="entry name" value="Integrase-like_cat_sf"/>
</dbReference>